<dbReference type="SUPFAM" id="SSF57783">
    <property type="entry name" value="Zinc beta-ribbon"/>
    <property type="match status" value="1"/>
</dbReference>
<dbReference type="KEGG" id="psl:Psta_0372"/>
<keyword evidence="1" id="KW-0596">Phosphopantetheine</keyword>
<organism evidence="4 5">
    <name type="scientific">Pirellula staleyi (strain ATCC 27377 / DSM 6068 / ICPB 4128)</name>
    <name type="common">Pirella staleyi</name>
    <dbReference type="NCBI Taxonomy" id="530564"/>
    <lineage>
        <taxon>Bacteria</taxon>
        <taxon>Pseudomonadati</taxon>
        <taxon>Planctomycetota</taxon>
        <taxon>Planctomycetia</taxon>
        <taxon>Pirellulales</taxon>
        <taxon>Pirellulaceae</taxon>
        <taxon>Pirellula</taxon>
    </lineage>
</organism>
<dbReference type="OrthoDB" id="287206at2"/>
<dbReference type="InterPro" id="IPR003231">
    <property type="entry name" value="ACP"/>
</dbReference>
<dbReference type="InterPro" id="IPR036736">
    <property type="entry name" value="ACP-like_sf"/>
</dbReference>
<feature type="domain" description="Carrier" evidence="3">
    <location>
        <begin position="31"/>
        <end position="106"/>
    </location>
</feature>
<sequence length="109" mass="12305">MSISSRTPEGTPHRCPVCRQETAIESSTHGDACCPDCGTLLWWFRDKAPNHEVLLSTSFESLEIDSLAMAELVMQLEEHFDIDVPPGDAEHILTVEDAIRYIRQYRADT</sequence>
<dbReference type="Pfam" id="PF00550">
    <property type="entry name" value="PP-binding"/>
    <property type="match status" value="1"/>
</dbReference>
<evidence type="ECO:0000313" key="4">
    <source>
        <dbReference type="EMBL" id="ADB15062.1"/>
    </source>
</evidence>
<evidence type="ECO:0000256" key="1">
    <source>
        <dbReference type="ARBA" id="ARBA00022450"/>
    </source>
</evidence>
<accession>D2R2F3</accession>
<protein>
    <submittedName>
        <fullName evidence="4">Phosphopantetheine-binding protein</fullName>
    </submittedName>
</protein>
<evidence type="ECO:0000256" key="2">
    <source>
        <dbReference type="ARBA" id="ARBA00022553"/>
    </source>
</evidence>
<dbReference type="PANTHER" id="PTHR20863:SF76">
    <property type="entry name" value="CARRIER DOMAIN-CONTAINING PROTEIN"/>
    <property type="match status" value="1"/>
</dbReference>
<dbReference type="PROSITE" id="PS50075">
    <property type="entry name" value="CARRIER"/>
    <property type="match status" value="1"/>
</dbReference>
<name>D2R2F3_PIRSD</name>
<dbReference type="HOGENOM" id="CLU_2181450_0_0_0"/>
<dbReference type="InterPro" id="IPR009081">
    <property type="entry name" value="PP-bd_ACP"/>
</dbReference>
<dbReference type="GO" id="GO:0000036">
    <property type="term" value="F:acyl carrier activity"/>
    <property type="evidence" value="ECO:0007669"/>
    <property type="project" value="TreeGrafter"/>
</dbReference>
<dbReference type="EMBL" id="CP001848">
    <property type="protein sequence ID" value="ADB15062.1"/>
    <property type="molecule type" value="Genomic_DNA"/>
</dbReference>
<gene>
    <name evidence="4" type="ordered locus">Psta_0372</name>
</gene>
<dbReference type="Proteomes" id="UP000001887">
    <property type="component" value="Chromosome"/>
</dbReference>
<dbReference type="SUPFAM" id="SSF47336">
    <property type="entry name" value="ACP-like"/>
    <property type="match status" value="1"/>
</dbReference>
<evidence type="ECO:0000313" key="5">
    <source>
        <dbReference type="Proteomes" id="UP000001887"/>
    </source>
</evidence>
<evidence type="ECO:0000259" key="3">
    <source>
        <dbReference type="PROSITE" id="PS50075"/>
    </source>
</evidence>
<proteinExistence type="predicted"/>
<dbReference type="GO" id="GO:0000035">
    <property type="term" value="F:acyl binding"/>
    <property type="evidence" value="ECO:0007669"/>
    <property type="project" value="TreeGrafter"/>
</dbReference>
<keyword evidence="5" id="KW-1185">Reference proteome</keyword>
<reference evidence="4 5" key="1">
    <citation type="journal article" date="2009" name="Stand. Genomic Sci.">
        <title>Complete genome sequence of Pirellula staleyi type strain (ATCC 27377).</title>
        <authorList>
            <person name="Clum A."/>
            <person name="Tindall B.J."/>
            <person name="Sikorski J."/>
            <person name="Ivanova N."/>
            <person name="Mavrommatis K."/>
            <person name="Lucas S."/>
            <person name="Glavina del Rio T."/>
            <person name="Nolan M."/>
            <person name="Chen F."/>
            <person name="Tice H."/>
            <person name="Pitluck S."/>
            <person name="Cheng J.F."/>
            <person name="Chertkov O."/>
            <person name="Brettin T."/>
            <person name="Han C."/>
            <person name="Detter J.C."/>
            <person name="Kuske C."/>
            <person name="Bruce D."/>
            <person name="Goodwin L."/>
            <person name="Ovchinikova G."/>
            <person name="Pati A."/>
            <person name="Mikhailova N."/>
            <person name="Chen A."/>
            <person name="Palaniappan K."/>
            <person name="Land M."/>
            <person name="Hauser L."/>
            <person name="Chang Y.J."/>
            <person name="Jeffries C.D."/>
            <person name="Chain P."/>
            <person name="Rohde M."/>
            <person name="Goker M."/>
            <person name="Bristow J."/>
            <person name="Eisen J.A."/>
            <person name="Markowitz V."/>
            <person name="Hugenholtz P."/>
            <person name="Kyrpides N.C."/>
            <person name="Klenk H.P."/>
            <person name="Lapidus A."/>
        </authorList>
    </citation>
    <scope>NUCLEOTIDE SEQUENCE [LARGE SCALE GENOMIC DNA]</scope>
    <source>
        <strain evidence="5">ATCC 27377 / DSM 6068 / ICPB 4128</strain>
    </source>
</reference>
<dbReference type="eggNOG" id="COG0236">
    <property type="taxonomic scope" value="Bacteria"/>
</dbReference>
<dbReference type="AlphaFoldDB" id="D2R2F3"/>
<keyword evidence="2" id="KW-0597">Phosphoprotein</keyword>
<dbReference type="STRING" id="530564.Psta_0372"/>
<dbReference type="Gene3D" id="1.10.1200.10">
    <property type="entry name" value="ACP-like"/>
    <property type="match status" value="1"/>
</dbReference>
<dbReference type="PANTHER" id="PTHR20863">
    <property type="entry name" value="ACYL CARRIER PROTEIN"/>
    <property type="match status" value="1"/>
</dbReference>